<dbReference type="Proteomes" id="UP000325713">
    <property type="component" value="Chromosome"/>
</dbReference>
<dbReference type="GO" id="GO:0044281">
    <property type="term" value="P:small molecule metabolic process"/>
    <property type="evidence" value="ECO:0007669"/>
    <property type="project" value="UniProtKB-ARBA"/>
</dbReference>
<name>A0A5J6PR72_9NEIS</name>
<dbReference type="RefSeq" id="WP_151049184.1">
    <property type="nucleotide sequence ID" value="NZ_CP031700.1"/>
</dbReference>
<dbReference type="GO" id="GO:0046872">
    <property type="term" value="F:metal ion binding"/>
    <property type="evidence" value="ECO:0007669"/>
    <property type="project" value="UniProtKB-KW"/>
</dbReference>
<protein>
    <submittedName>
        <fullName evidence="5">HAD family hydrolase</fullName>
    </submittedName>
</protein>
<dbReference type="Gene3D" id="1.10.150.520">
    <property type="match status" value="1"/>
</dbReference>
<evidence type="ECO:0000256" key="1">
    <source>
        <dbReference type="ARBA" id="ARBA00001946"/>
    </source>
</evidence>
<dbReference type="SFLD" id="SFLDG01129">
    <property type="entry name" value="C1.5:_HAD__Beta-PGM__Phosphata"/>
    <property type="match status" value="1"/>
</dbReference>
<dbReference type="PANTHER" id="PTHR46470:SF2">
    <property type="entry name" value="GLYCERALDEHYDE 3-PHOSPHATE PHOSPHATASE"/>
    <property type="match status" value="1"/>
</dbReference>
<dbReference type="InterPro" id="IPR023214">
    <property type="entry name" value="HAD_sf"/>
</dbReference>
<dbReference type="InterPro" id="IPR051400">
    <property type="entry name" value="HAD-like_hydrolase"/>
</dbReference>
<dbReference type="InterPro" id="IPR041492">
    <property type="entry name" value="HAD_2"/>
</dbReference>
<accession>A0A5J6PR72</accession>
<keyword evidence="4" id="KW-0460">Magnesium</keyword>
<reference evidence="5 6" key="1">
    <citation type="submission" date="2018-08" db="EMBL/GenBank/DDBJ databases">
        <title>Neisseria zalophi ATCC BAA-2455 complete genome.</title>
        <authorList>
            <person name="Veseli I.A."/>
            <person name="Buttler R."/>
            <person name="Mascarenhas dos Santos A.C."/>
            <person name="Pombert J.-F."/>
        </authorList>
    </citation>
    <scope>NUCLEOTIDE SEQUENCE [LARGE SCALE GENOMIC DNA]</scope>
    <source>
        <strain evidence="5 6">ATCC BAA-2455</strain>
    </source>
</reference>
<dbReference type="InterPro" id="IPR006439">
    <property type="entry name" value="HAD-SF_hydro_IA"/>
</dbReference>
<evidence type="ECO:0000313" key="5">
    <source>
        <dbReference type="EMBL" id="QEY25161.1"/>
    </source>
</evidence>
<dbReference type="PANTHER" id="PTHR46470">
    <property type="entry name" value="N-ACYLNEURAMINATE-9-PHOSPHATASE"/>
    <property type="match status" value="1"/>
</dbReference>
<dbReference type="SFLD" id="SFLDS00003">
    <property type="entry name" value="Haloacid_Dehalogenase"/>
    <property type="match status" value="1"/>
</dbReference>
<evidence type="ECO:0000256" key="4">
    <source>
        <dbReference type="ARBA" id="ARBA00022842"/>
    </source>
</evidence>
<dbReference type="Gene3D" id="3.40.50.1000">
    <property type="entry name" value="HAD superfamily/HAD-like"/>
    <property type="match status" value="1"/>
</dbReference>
<dbReference type="GO" id="GO:0016791">
    <property type="term" value="F:phosphatase activity"/>
    <property type="evidence" value="ECO:0007669"/>
    <property type="project" value="TreeGrafter"/>
</dbReference>
<sequence length="226" mass="26383">MKTTVKPSESILVLDLDDTLYAEHDYKLSGIHAVCREISSLYPEYREKDLISRINTDSSTWLEELCTICEFNESEKQSLLWLYRTHKPNLNGFMPSEKLKCILKQFTACVLLSDGRSLTQRQKLKALNLLDYFDDILISEAYRSEKPDSKRFLQVQQTYPGKNYIYIGDNIKKDFITPNRLGWLTIGIRPTSKNIHRHRADDFDEAHQPCVWIESINELPTLFLSE</sequence>
<organism evidence="5 6">
    <name type="scientific">Neisseria zalophi</name>
    <dbReference type="NCBI Taxonomy" id="640030"/>
    <lineage>
        <taxon>Bacteria</taxon>
        <taxon>Pseudomonadati</taxon>
        <taxon>Pseudomonadota</taxon>
        <taxon>Betaproteobacteria</taxon>
        <taxon>Neisseriales</taxon>
        <taxon>Neisseriaceae</taxon>
        <taxon>Neisseria</taxon>
    </lineage>
</organism>
<proteinExistence type="predicted"/>
<dbReference type="EMBL" id="CP031700">
    <property type="protein sequence ID" value="QEY25161.1"/>
    <property type="molecule type" value="Genomic_DNA"/>
</dbReference>
<dbReference type="KEGG" id="nzl:D0T92_00430"/>
<keyword evidence="6" id="KW-1185">Reference proteome</keyword>
<dbReference type="OrthoDB" id="148966at2"/>
<dbReference type="Pfam" id="PF13419">
    <property type="entry name" value="HAD_2"/>
    <property type="match status" value="1"/>
</dbReference>
<keyword evidence="3 5" id="KW-0378">Hydrolase</keyword>
<dbReference type="NCBIfam" id="TIGR01549">
    <property type="entry name" value="HAD-SF-IA-v1"/>
    <property type="match status" value="1"/>
</dbReference>
<evidence type="ECO:0000256" key="2">
    <source>
        <dbReference type="ARBA" id="ARBA00022723"/>
    </source>
</evidence>
<comment type="cofactor">
    <cofactor evidence="1">
        <name>Mg(2+)</name>
        <dbReference type="ChEBI" id="CHEBI:18420"/>
    </cofactor>
</comment>
<dbReference type="AlphaFoldDB" id="A0A5J6PR72"/>
<gene>
    <name evidence="5" type="ORF">D0T92_00430</name>
</gene>
<dbReference type="InterPro" id="IPR036412">
    <property type="entry name" value="HAD-like_sf"/>
</dbReference>
<evidence type="ECO:0000313" key="6">
    <source>
        <dbReference type="Proteomes" id="UP000325713"/>
    </source>
</evidence>
<keyword evidence="2" id="KW-0479">Metal-binding</keyword>
<dbReference type="SUPFAM" id="SSF56784">
    <property type="entry name" value="HAD-like"/>
    <property type="match status" value="1"/>
</dbReference>
<evidence type="ECO:0000256" key="3">
    <source>
        <dbReference type="ARBA" id="ARBA00022801"/>
    </source>
</evidence>